<dbReference type="OrthoDB" id="1569221at2"/>
<dbReference type="Proteomes" id="UP000001208">
    <property type="component" value="Chromosome"/>
</dbReference>
<sequence>MKIFIDTSVLLNSFLIFRKFESSEIDGNYVPLYLKDSENKLYIFEKSKFEAYMAFKGIGGKKPSEGRGDYANRFLKNVDDPISFSKIISKYHGDNKELAYYWSNQILEIDIESLISKLDFVKDEDRDNVLKNIEKLRQLKSNRDSFEKLCSQFNRMLDNWNIEVLSYFEIFSFKNNESLISFESPFQLDQFAKDTAIPSEDFEIIFAAERIGADIFLTNDNELINCSMSLGNNYFLSPTAFCRSEDYETLKEKIKLGKDYRELK</sequence>
<dbReference type="EMBL" id="CP001100">
    <property type="protein sequence ID" value="ACF13479.1"/>
    <property type="molecule type" value="Genomic_DNA"/>
</dbReference>
<gene>
    <name evidence="1" type="ordered locus">Ctha_1014</name>
</gene>
<organism evidence="1 2">
    <name type="scientific">Chloroherpeton thalassium (strain ATCC 35110 / GB-78)</name>
    <dbReference type="NCBI Taxonomy" id="517418"/>
    <lineage>
        <taxon>Bacteria</taxon>
        <taxon>Pseudomonadati</taxon>
        <taxon>Chlorobiota</taxon>
        <taxon>Chlorobiia</taxon>
        <taxon>Chlorobiales</taxon>
        <taxon>Chloroherpetonaceae</taxon>
        <taxon>Chloroherpeton</taxon>
    </lineage>
</organism>
<dbReference type="AlphaFoldDB" id="B3QXV1"/>
<proteinExistence type="predicted"/>
<dbReference type="RefSeq" id="WP_012499563.1">
    <property type="nucleotide sequence ID" value="NC_011026.1"/>
</dbReference>
<dbReference type="HOGENOM" id="CLU_1052511_0_0_10"/>
<reference evidence="1 2" key="1">
    <citation type="submission" date="2008-06" db="EMBL/GenBank/DDBJ databases">
        <title>Complete sequence of Chloroherpeton thalassium ATCC 35110.</title>
        <authorList>
            <consortium name="US DOE Joint Genome Institute"/>
            <person name="Lucas S."/>
            <person name="Copeland A."/>
            <person name="Lapidus A."/>
            <person name="Glavina del Rio T."/>
            <person name="Dalin E."/>
            <person name="Tice H."/>
            <person name="Bruce D."/>
            <person name="Goodwin L."/>
            <person name="Pitluck S."/>
            <person name="Schmutz J."/>
            <person name="Larimer F."/>
            <person name="Land M."/>
            <person name="Hauser L."/>
            <person name="Kyrpides N."/>
            <person name="Mikhailova N."/>
            <person name="Liu Z."/>
            <person name="Li T."/>
            <person name="Zhao F."/>
            <person name="Overmann J."/>
            <person name="Bryant D.A."/>
            <person name="Richardson P."/>
        </authorList>
    </citation>
    <scope>NUCLEOTIDE SEQUENCE [LARGE SCALE GENOMIC DNA]</scope>
    <source>
        <strain evidence="2">ATCC 35110 / GB-78</strain>
    </source>
</reference>
<dbReference type="KEGG" id="cts:Ctha_1014"/>
<dbReference type="STRING" id="517418.Ctha_1014"/>
<evidence type="ECO:0000313" key="1">
    <source>
        <dbReference type="EMBL" id="ACF13479.1"/>
    </source>
</evidence>
<evidence type="ECO:0000313" key="2">
    <source>
        <dbReference type="Proteomes" id="UP000001208"/>
    </source>
</evidence>
<keyword evidence="2" id="KW-1185">Reference proteome</keyword>
<name>B3QXV1_CHLT3</name>
<accession>B3QXV1</accession>
<protein>
    <submittedName>
        <fullName evidence="1">Uncharacterized protein</fullName>
    </submittedName>
</protein>